<dbReference type="Proteomes" id="UP000001191">
    <property type="component" value="Chromosome"/>
</dbReference>
<accession>B2IYT6</accession>
<dbReference type="EnsemblBacteria" id="ACC81669">
    <property type="protein sequence ID" value="ACC81669"/>
    <property type="gene ID" value="Npun_F3216"/>
</dbReference>
<dbReference type="RefSeq" id="WP_012409648.1">
    <property type="nucleotide sequence ID" value="NC_010628.1"/>
</dbReference>
<keyword evidence="2" id="KW-1185">Reference proteome</keyword>
<reference evidence="2" key="1">
    <citation type="submission" date="2008-04" db="EMBL/GenBank/DDBJ databases">
        <title>Complete sequence of chromosome of Nostoc punctiforme ATCC 29133.</title>
        <authorList>
            <consortium name="US DOE Joint Genome Institute"/>
            <person name="Copeland A."/>
            <person name="Lucas S."/>
            <person name="Lapidus A."/>
            <person name="Glavina del Rio T."/>
            <person name="Dalin E."/>
            <person name="Tice H."/>
            <person name="Pitluck S."/>
            <person name="Chain P."/>
            <person name="Malfatti S."/>
            <person name="Shin M."/>
            <person name="Vergez L."/>
            <person name="Schmutz J."/>
            <person name="Larimer F."/>
            <person name="Land M."/>
            <person name="Hauser L."/>
            <person name="Kyrpides N."/>
            <person name="Kim E."/>
            <person name="Meeks J.C."/>
            <person name="Elhai J."/>
            <person name="Campbell E.L."/>
            <person name="Thiel T."/>
            <person name="Longmire J."/>
            <person name="Potts M."/>
            <person name="Atlas R."/>
        </authorList>
    </citation>
    <scope>NUCLEOTIDE SEQUENCE [LARGE SCALE GENOMIC DNA]</scope>
    <source>
        <strain evidence="2">ATCC 29133 / PCC 73102</strain>
    </source>
</reference>
<evidence type="ECO:0000313" key="2">
    <source>
        <dbReference type="Proteomes" id="UP000001191"/>
    </source>
</evidence>
<organism evidence="1 2">
    <name type="scientific">Nostoc punctiforme (strain ATCC 29133 / PCC 73102)</name>
    <dbReference type="NCBI Taxonomy" id="63737"/>
    <lineage>
        <taxon>Bacteria</taxon>
        <taxon>Bacillati</taxon>
        <taxon>Cyanobacteriota</taxon>
        <taxon>Cyanophyceae</taxon>
        <taxon>Nostocales</taxon>
        <taxon>Nostocaceae</taxon>
        <taxon>Nostoc</taxon>
    </lineage>
</organism>
<proteinExistence type="predicted"/>
<dbReference type="eggNOG" id="ENOG502Z9A3">
    <property type="taxonomic scope" value="Bacteria"/>
</dbReference>
<dbReference type="HOGENOM" id="CLU_721370_0_0_3"/>
<protein>
    <submittedName>
        <fullName evidence="1">Uncharacterized protein</fullName>
    </submittedName>
</protein>
<dbReference type="InterPro" id="IPR054274">
    <property type="entry name" value="DUF7005"/>
</dbReference>
<dbReference type="OrthoDB" id="2023498at2"/>
<dbReference type="Pfam" id="PF22541">
    <property type="entry name" value="DUF7005"/>
    <property type="match status" value="1"/>
</dbReference>
<reference evidence="1 2" key="2">
    <citation type="journal article" date="2013" name="Plant Physiol.">
        <title>A Nostoc punctiforme Sugar Transporter Necessary to Establish a Cyanobacterium-Plant Symbiosis.</title>
        <authorList>
            <person name="Ekman M."/>
            <person name="Picossi S."/>
            <person name="Campbell E.L."/>
            <person name="Meeks J.C."/>
            <person name="Flores E."/>
        </authorList>
    </citation>
    <scope>NUCLEOTIDE SEQUENCE [LARGE SCALE GENOMIC DNA]</scope>
    <source>
        <strain evidence="2">ATCC 29133 / PCC 73102</strain>
    </source>
</reference>
<dbReference type="PhylomeDB" id="B2IYT6"/>
<dbReference type="AlphaFoldDB" id="B2IYT6"/>
<name>B2IYT6_NOSP7</name>
<evidence type="ECO:0000313" key="1">
    <source>
        <dbReference type="EMBL" id="ACC81669.1"/>
    </source>
</evidence>
<dbReference type="STRING" id="63737.Npun_F3216"/>
<dbReference type="EMBL" id="CP001037">
    <property type="protein sequence ID" value="ACC81669.1"/>
    <property type="molecule type" value="Genomic_DNA"/>
</dbReference>
<gene>
    <name evidence="1" type="ordered locus">Npun_F3216</name>
</gene>
<sequence length="386" mass="44493">MERQKFRAAILAAYGATESEIEELLVYNQNVFEHDNWQPSLKFPLEPELHIETWENYAVNAREIGVFETLKQVFVQFSFPIQEGISQTEAYRAATLKGVNLDGISEATDLVLEHPDKLDLKIYQSLAGAIPVILPGNREDFVSLVRSLTKRNEPQFIPDSMGACMVAGYNNWDRIRRYRQQWERENPANCSETAWTTEFKRLIPDKNRYQDRFIILSDGFYSNVSPSDIGLPESEWRRLSLTIRLEHECTHYLTRRLFNSMQNNLLDELIADYRGIVAATGGYRADWFLRFMGLESLDNYRESGRLQNYRGEPPLSDGAFRILQALVTDAALNLERFDAEYINKLSVGNERNLLAIALTYSTLEELASQENTSYLVTILEQLETES</sequence>
<dbReference type="KEGG" id="npu:Npun_F3216"/>